<dbReference type="EMBL" id="AWGB01000049">
    <property type="protein sequence ID" value="ESQ86818.1"/>
    <property type="molecule type" value="Genomic_DNA"/>
</dbReference>
<accession>V4R5S9</accession>
<feature type="signal peptide" evidence="1">
    <location>
        <begin position="1"/>
        <end position="19"/>
    </location>
</feature>
<reference evidence="2 3" key="1">
    <citation type="journal article" date="2014" name="Nature">
        <title>Sequential evolution of bacterial morphology by co-option of a developmental regulator.</title>
        <authorList>
            <person name="Jiang C."/>
            <person name="Brown P.J."/>
            <person name="Ducret A."/>
            <person name="Brun Y.V."/>
        </authorList>
    </citation>
    <scope>NUCLEOTIDE SEQUENCE [LARGE SCALE GENOMIC DNA]</scope>
    <source>
        <strain evidence="2 3">DSM 16100</strain>
    </source>
</reference>
<evidence type="ECO:0000313" key="3">
    <source>
        <dbReference type="Proteomes" id="UP000017837"/>
    </source>
</evidence>
<dbReference type="RefSeq" id="WP_018083520.1">
    <property type="nucleotide sequence ID" value="NZ_AQWM01000034.1"/>
</dbReference>
<protein>
    <recommendedName>
        <fullName evidence="4">S1/P1 Nuclease</fullName>
    </recommendedName>
</protein>
<dbReference type="InterPro" id="IPR008947">
    <property type="entry name" value="PLipase_C/P1_nuclease_dom_sf"/>
</dbReference>
<name>V4R5S9_9CAUL</name>
<dbReference type="OrthoDB" id="267579at2"/>
<keyword evidence="1" id="KW-0732">Signal</keyword>
<proteinExistence type="predicted"/>
<feature type="chain" id="PRO_5004726415" description="S1/P1 Nuclease" evidence="1">
    <location>
        <begin position="20"/>
        <end position="336"/>
    </location>
</feature>
<keyword evidence="3" id="KW-1185">Reference proteome</keyword>
<dbReference type="GO" id="GO:0016788">
    <property type="term" value="F:hydrolase activity, acting on ester bonds"/>
    <property type="evidence" value="ECO:0007669"/>
    <property type="project" value="InterPro"/>
</dbReference>
<dbReference type="AlphaFoldDB" id="V4R5S9"/>
<evidence type="ECO:0000256" key="1">
    <source>
        <dbReference type="SAM" id="SignalP"/>
    </source>
</evidence>
<dbReference type="STRING" id="1121022.GCA_000376105_03833"/>
<dbReference type="SUPFAM" id="SSF48537">
    <property type="entry name" value="Phospholipase C/P1 nuclease"/>
    <property type="match status" value="1"/>
</dbReference>
<gene>
    <name evidence="2" type="ORF">ABENE_17850</name>
</gene>
<dbReference type="Proteomes" id="UP000017837">
    <property type="component" value="Unassembled WGS sequence"/>
</dbReference>
<evidence type="ECO:0000313" key="2">
    <source>
        <dbReference type="EMBL" id="ESQ86818.1"/>
    </source>
</evidence>
<comment type="caution">
    <text evidence="2">The sequence shown here is derived from an EMBL/GenBank/DDBJ whole genome shotgun (WGS) entry which is preliminary data.</text>
</comment>
<sequence length="336" mass="37021">MRFKLLAATFLTGAAIAGAAWAWGAAGHRMLAEEAVRALPTYVPAFLRNPAAIADIGEYAREPDRWRGAGDVHDAERTPAHFIDLDKDGLTLAGQTLDDLPKTKSEFEASLRAKGIDPAKSGYLPYATIDAYQQVVKDMAYWRVLSLMETRETDKVKRAWYHADRVRREHLTLSDIGVLAHYVGDATQPLHLSVNYNGWTESENPNGFTAQRIHGPLEGDYVRANISAADIRANMPAYTPCTEAVDVCVKARLKQGYAQVVPLYQLEKDGGFKEGDPRGKAFMAARLGEGAANLRDVLLDAWRDSKTMPVGYKPAVYDDFVGNKVADPYGVLYGND</sequence>
<dbReference type="Gene3D" id="1.10.575.10">
    <property type="entry name" value="P1 Nuclease"/>
    <property type="match status" value="1"/>
</dbReference>
<dbReference type="eggNOG" id="ENOG502ZAZS">
    <property type="taxonomic scope" value="Bacteria"/>
</dbReference>
<dbReference type="PATRIC" id="fig|1121022.4.peg.3649"/>
<evidence type="ECO:0008006" key="4">
    <source>
        <dbReference type="Google" id="ProtNLM"/>
    </source>
</evidence>
<organism evidence="2 3">
    <name type="scientific">Asticcacaulis benevestitus DSM 16100 = ATCC BAA-896</name>
    <dbReference type="NCBI Taxonomy" id="1121022"/>
    <lineage>
        <taxon>Bacteria</taxon>
        <taxon>Pseudomonadati</taxon>
        <taxon>Pseudomonadota</taxon>
        <taxon>Alphaproteobacteria</taxon>
        <taxon>Caulobacterales</taxon>
        <taxon>Caulobacteraceae</taxon>
        <taxon>Asticcacaulis</taxon>
    </lineage>
</organism>